<accession>A0A9D9H2N7</accession>
<dbReference type="GO" id="GO:0051287">
    <property type="term" value="F:NAD binding"/>
    <property type="evidence" value="ECO:0007669"/>
    <property type="project" value="UniProtKB-UniRule"/>
</dbReference>
<evidence type="ECO:0000256" key="4">
    <source>
        <dbReference type="ARBA" id="ARBA00022915"/>
    </source>
</evidence>
<dbReference type="Pfam" id="PF05173">
    <property type="entry name" value="DapB_C"/>
    <property type="match status" value="1"/>
</dbReference>
<dbReference type="EC" id="1.17.1.8" evidence="9 12"/>
<evidence type="ECO:0000256" key="12">
    <source>
        <dbReference type="HAMAP-Rule" id="MF_00102"/>
    </source>
</evidence>
<dbReference type="InterPro" id="IPR022663">
    <property type="entry name" value="DapB_C"/>
</dbReference>
<evidence type="ECO:0000256" key="7">
    <source>
        <dbReference type="ARBA" id="ARBA00023154"/>
    </source>
</evidence>
<feature type="binding site" evidence="12">
    <location>
        <position position="43"/>
    </location>
    <ligand>
        <name>NADP(+)</name>
        <dbReference type="ChEBI" id="CHEBI:58349"/>
    </ligand>
</feature>
<dbReference type="GO" id="GO:0005829">
    <property type="term" value="C:cytosol"/>
    <property type="evidence" value="ECO:0007669"/>
    <property type="project" value="TreeGrafter"/>
</dbReference>
<feature type="binding site" evidence="12">
    <location>
        <begin position="101"/>
        <end position="104"/>
    </location>
    <ligand>
        <name>NAD(+)</name>
        <dbReference type="ChEBI" id="CHEBI:57540"/>
    </ligand>
</feature>
<keyword evidence="2 12" id="KW-0028">Amino-acid biosynthesis</keyword>
<evidence type="ECO:0000259" key="13">
    <source>
        <dbReference type="Pfam" id="PF01113"/>
    </source>
</evidence>
<evidence type="ECO:0000256" key="10">
    <source>
        <dbReference type="ARBA" id="ARBA00049080"/>
    </source>
</evidence>
<evidence type="ECO:0000256" key="3">
    <source>
        <dbReference type="ARBA" id="ARBA00022857"/>
    </source>
</evidence>
<sequence length="248" mass="26223">MKVAISGYGRMGKLIYSMLKAEGKHHVSAVIDPFCTSGEVTHRSVSEITDSAADVIIDFSAPSAMEENIRRYIELGIPAVIGTTGFSFTPPSSLKAGIIISGNFSIGVSLFIALVKKAGELLNSVPDYDAAITETHHRNKADSPSGTALMAANALMSVLERKTELVIGNTEGKIKANQLQISSLRVGSVPGEHSLILDSDADTIAITHTARNRNGFASGAIKAAEWITAQKPGLYTMDDFIADLGGFA</sequence>
<dbReference type="GO" id="GO:0019877">
    <property type="term" value="P:diaminopimelate biosynthetic process"/>
    <property type="evidence" value="ECO:0007669"/>
    <property type="project" value="UniProtKB-UniRule"/>
</dbReference>
<feature type="binding site" evidence="12">
    <location>
        <begin position="82"/>
        <end position="84"/>
    </location>
    <ligand>
        <name>NAD(+)</name>
        <dbReference type="ChEBI" id="CHEBI:57540"/>
    </ligand>
</feature>
<evidence type="ECO:0000256" key="2">
    <source>
        <dbReference type="ARBA" id="ARBA00022605"/>
    </source>
</evidence>
<evidence type="ECO:0000313" key="15">
    <source>
        <dbReference type="EMBL" id="MBO8436895.1"/>
    </source>
</evidence>
<comment type="caution">
    <text evidence="12">Was originally thought to be a dihydrodipicolinate reductase (DHDPR), catalyzing the conversion of dihydrodipicolinate to tetrahydrodipicolinate. However, it was shown in E.coli that the substrate of the enzymatic reaction is not dihydrodipicolinate (DHDP) but in fact (2S,4S)-4-hydroxy-2,3,4,5-tetrahydrodipicolinic acid (HTPA), the product released by the DapA-catalyzed reaction.</text>
</comment>
<evidence type="ECO:0000256" key="5">
    <source>
        <dbReference type="ARBA" id="ARBA00023002"/>
    </source>
</evidence>
<dbReference type="PANTHER" id="PTHR20836:SF0">
    <property type="entry name" value="4-HYDROXY-TETRAHYDRODIPICOLINATE REDUCTASE 1, CHLOROPLASTIC-RELATED"/>
    <property type="match status" value="1"/>
</dbReference>
<reference evidence="15" key="1">
    <citation type="submission" date="2020-10" db="EMBL/GenBank/DDBJ databases">
        <authorList>
            <person name="Gilroy R."/>
        </authorList>
    </citation>
    <scope>NUCLEOTIDE SEQUENCE</scope>
    <source>
        <strain evidence="15">7293</strain>
    </source>
</reference>
<comment type="pathway">
    <text evidence="8 12">Amino-acid biosynthesis; L-lysine biosynthesis via DAP pathway; (S)-tetrahydrodipicolinate from L-aspartate: step 4/4.</text>
</comment>
<protein>
    <recommendedName>
        <fullName evidence="9 12">4-hydroxy-tetrahydrodipicolinate reductase</fullName>
        <shortName evidence="12">HTPA reductase</shortName>
        <ecNumber evidence="9 12">1.17.1.8</ecNumber>
    </recommendedName>
</protein>
<keyword evidence="4 12" id="KW-0220">Diaminopimelate biosynthesis</keyword>
<dbReference type="HAMAP" id="MF_00102">
    <property type="entry name" value="DapB"/>
    <property type="match status" value="1"/>
</dbReference>
<comment type="similarity">
    <text evidence="1 12">Belongs to the DapB family.</text>
</comment>
<dbReference type="Gene3D" id="3.30.360.10">
    <property type="entry name" value="Dihydrodipicolinate Reductase, domain 2"/>
    <property type="match status" value="1"/>
</dbReference>
<feature type="binding site" evidence="12">
    <location>
        <begin position="146"/>
        <end position="147"/>
    </location>
    <ligand>
        <name>(S)-2,3,4,5-tetrahydrodipicolinate</name>
        <dbReference type="ChEBI" id="CHEBI:16845"/>
    </ligand>
</feature>
<keyword evidence="5 12" id="KW-0560">Oxidoreductase</keyword>
<evidence type="ECO:0000256" key="1">
    <source>
        <dbReference type="ARBA" id="ARBA00006642"/>
    </source>
</evidence>
<feature type="active site" description="Proton donor" evidence="12">
    <location>
        <position position="140"/>
    </location>
</feature>
<keyword evidence="6 12" id="KW-0520">NAD</keyword>
<keyword evidence="7 12" id="KW-0457">Lysine biosynthesis</keyword>
<keyword evidence="12" id="KW-0963">Cytoplasm</keyword>
<comment type="caution">
    <text evidence="15">The sequence shown here is derived from an EMBL/GenBank/DDBJ whole genome shotgun (WGS) entry which is preliminary data.</text>
</comment>
<dbReference type="InterPro" id="IPR036291">
    <property type="entry name" value="NAD(P)-bd_dom_sf"/>
</dbReference>
<dbReference type="PIRSF" id="PIRSF000161">
    <property type="entry name" value="DHPR"/>
    <property type="match status" value="1"/>
</dbReference>
<evidence type="ECO:0000313" key="16">
    <source>
        <dbReference type="Proteomes" id="UP000823615"/>
    </source>
</evidence>
<dbReference type="Pfam" id="PF01113">
    <property type="entry name" value="DapB_N"/>
    <property type="match status" value="1"/>
</dbReference>
<comment type="function">
    <text evidence="12">Catalyzes the conversion of 4-hydroxy-tetrahydrodipicolinate (HTPA) to tetrahydrodipicolinate.</text>
</comment>
<dbReference type="GO" id="GO:0050661">
    <property type="term" value="F:NADP binding"/>
    <property type="evidence" value="ECO:0007669"/>
    <property type="project" value="UniProtKB-UniRule"/>
</dbReference>
<dbReference type="EMBL" id="JADIMT010000093">
    <property type="protein sequence ID" value="MBO8436895.1"/>
    <property type="molecule type" value="Genomic_DNA"/>
</dbReference>
<dbReference type="Proteomes" id="UP000823615">
    <property type="component" value="Unassembled WGS sequence"/>
</dbReference>
<reference evidence="15" key="2">
    <citation type="journal article" date="2021" name="PeerJ">
        <title>Extensive microbial diversity within the chicken gut microbiome revealed by metagenomics and culture.</title>
        <authorList>
            <person name="Gilroy R."/>
            <person name="Ravi A."/>
            <person name="Getino M."/>
            <person name="Pursley I."/>
            <person name="Horton D.L."/>
            <person name="Alikhan N.F."/>
            <person name="Baker D."/>
            <person name="Gharbi K."/>
            <person name="Hall N."/>
            <person name="Watson M."/>
            <person name="Adriaenssens E.M."/>
            <person name="Foster-Nyarko E."/>
            <person name="Jarju S."/>
            <person name="Secka A."/>
            <person name="Antonio M."/>
            <person name="Oren A."/>
            <person name="Chaudhuri R.R."/>
            <person name="La Ragione R."/>
            <person name="Hildebrand F."/>
            <person name="Pallen M.J."/>
        </authorList>
    </citation>
    <scope>NUCLEOTIDE SEQUENCE</scope>
    <source>
        <strain evidence="15">7293</strain>
    </source>
</reference>
<comment type="caution">
    <text evidence="12">Lacks conserved residue(s) required for the propagation of feature annotation.</text>
</comment>
<dbReference type="GO" id="GO:0009089">
    <property type="term" value="P:lysine biosynthetic process via diaminopimelate"/>
    <property type="evidence" value="ECO:0007669"/>
    <property type="project" value="UniProtKB-UniRule"/>
</dbReference>
<feature type="domain" description="Dihydrodipicolinate reductase N-terminal" evidence="13">
    <location>
        <begin position="1"/>
        <end position="95"/>
    </location>
</feature>
<dbReference type="InterPro" id="IPR000846">
    <property type="entry name" value="DapB_N"/>
</dbReference>
<dbReference type="GO" id="GO:0016726">
    <property type="term" value="F:oxidoreductase activity, acting on CH or CH2 groups, NAD or NADP as acceptor"/>
    <property type="evidence" value="ECO:0007669"/>
    <property type="project" value="UniProtKB-UniRule"/>
</dbReference>
<comment type="subcellular location">
    <subcellularLocation>
        <location evidence="12">Cytoplasm</location>
    </subcellularLocation>
</comment>
<dbReference type="GO" id="GO:0008839">
    <property type="term" value="F:4-hydroxy-tetrahydrodipicolinate reductase"/>
    <property type="evidence" value="ECO:0007669"/>
    <property type="project" value="UniProtKB-UniRule"/>
</dbReference>
<dbReference type="InterPro" id="IPR023940">
    <property type="entry name" value="DHDPR_bac"/>
</dbReference>
<dbReference type="AlphaFoldDB" id="A0A9D9H2N7"/>
<dbReference type="SUPFAM" id="SSF55347">
    <property type="entry name" value="Glyceraldehyde-3-phosphate dehydrogenase-like, C-terminal domain"/>
    <property type="match status" value="1"/>
</dbReference>
<feature type="binding site" evidence="12">
    <location>
        <position position="137"/>
    </location>
    <ligand>
        <name>(S)-2,3,4,5-tetrahydrodipicolinate</name>
        <dbReference type="ChEBI" id="CHEBI:16845"/>
    </ligand>
</feature>
<comment type="catalytic activity">
    <reaction evidence="11 12">
        <text>(S)-2,3,4,5-tetrahydrodipicolinate + NAD(+) + H2O = (2S,4S)-4-hydroxy-2,3,4,5-tetrahydrodipicolinate + NADH + H(+)</text>
        <dbReference type="Rhea" id="RHEA:35323"/>
        <dbReference type="ChEBI" id="CHEBI:15377"/>
        <dbReference type="ChEBI" id="CHEBI:15378"/>
        <dbReference type="ChEBI" id="CHEBI:16845"/>
        <dbReference type="ChEBI" id="CHEBI:57540"/>
        <dbReference type="ChEBI" id="CHEBI:57945"/>
        <dbReference type="ChEBI" id="CHEBI:67139"/>
        <dbReference type="EC" id="1.17.1.8"/>
    </reaction>
</comment>
<evidence type="ECO:0000256" key="6">
    <source>
        <dbReference type="ARBA" id="ARBA00023027"/>
    </source>
</evidence>
<proteinExistence type="inferred from homology"/>
<keyword evidence="3 12" id="KW-0521">NADP</keyword>
<dbReference type="SUPFAM" id="SSF51735">
    <property type="entry name" value="NAD(P)-binding Rossmann-fold domains"/>
    <property type="match status" value="1"/>
</dbReference>
<dbReference type="CDD" id="cd02274">
    <property type="entry name" value="DHDPR_N"/>
    <property type="match status" value="1"/>
</dbReference>
<feature type="binding site" evidence="12">
    <location>
        <position position="32"/>
    </location>
    <ligand>
        <name>NAD(+)</name>
        <dbReference type="ChEBI" id="CHEBI:57540"/>
    </ligand>
</feature>
<comment type="subunit">
    <text evidence="12">Homotetramer.</text>
</comment>
<comment type="catalytic activity">
    <reaction evidence="10 12">
        <text>(S)-2,3,4,5-tetrahydrodipicolinate + NADP(+) + H2O = (2S,4S)-4-hydroxy-2,3,4,5-tetrahydrodipicolinate + NADPH + H(+)</text>
        <dbReference type="Rhea" id="RHEA:35331"/>
        <dbReference type="ChEBI" id="CHEBI:15377"/>
        <dbReference type="ChEBI" id="CHEBI:15378"/>
        <dbReference type="ChEBI" id="CHEBI:16845"/>
        <dbReference type="ChEBI" id="CHEBI:57783"/>
        <dbReference type="ChEBI" id="CHEBI:58349"/>
        <dbReference type="ChEBI" id="CHEBI:67139"/>
        <dbReference type="EC" id="1.17.1.8"/>
    </reaction>
</comment>
<evidence type="ECO:0000256" key="9">
    <source>
        <dbReference type="ARBA" id="ARBA00038983"/>
    </source>
</evidence>
<evidence type="ECO:0000259" key="14">
    <source>
        <dbReference type="Pfam" id="PF05173"/>
    </source>
</evidence>
<dbReference type="Gene3D" id="3.40.50.720">
    <property type="entry name" value="NAD(P)-binding Rossmann-like Domain"/>
    <property type="match status" value="1"/>
</dbReference>
<feature type="domain" description="Dihydrodipicolinate reductase C-terminal" evidence="14">
    <location>
        <begin position="107"/>
        <end position="240"/>
    </location>
</feature>
<organism evidence="15 16">
    <name type="scientific">Candidatus Ornithospirochaeta stercoripullorum</name>
    <dbReference type="NCBI Taxonomy" id="2840899"/>
    <lineage>
        <taxon>Bacteria</taxon>
        <taxon>Pseudomonadati</taxon>
        <taxon>Spirochaetota</taxon>
        <taxon>Spirochaetia</taxon>
        <taxon>Spirochaetales</taxon>
        <taxon>Spirochaetaceae</taxon>
        <taxon>Spirochaetaceae incertae sedis</taxon>
        <taxon>Candidatus Ornithospirochaeta</taxon>
    </lineage>
</organism>
<feature type="active site" description="Proton donor/acceptor" evidence="12">
    <location>
        <position position="136"/>
    </location>
</feature>
<name>A0A9D9H2N7_9SPIO</name>
<dbReference type="PANTHER" id="PTHR20836">
    <property type="entry name" value="DIHYDRODIPICOLINATE REDUCTASE"/>
    <property type="match status" value="1"/>
</dbReference>
<evidence type="ECO:0000256" key="11">
    <source>
        <dbReference type="ARBA" id="ARBA00049396"/>
    </source>
</evidence>
<evidence type="ECO:0000256" key="8">
    <source>
        <dbReference type="ARBA" id="ARBA00037922"/>
    </source>
</evidence>
<dbReference type="NCBIfam" id="TIGR00036">
    <property type="entry name" value="dapB"/>
    <property type="match status" value="1"/>
</dbReference>
<gene>
    <name evidence="12 15" type="primary">dapB</name>
    <name evidence="15" type="ORF">IAA97_07955</name>
</gene>